<sequence>MPAVSPFSVAEELDAGAVHQKVQWPVGTALQVLDLCTLRVFRLRRVVGKGPVQPGQAQEARDHPCGPPERQLEQNLDRQAEQDRGIRIDRRVSLAFLIRCVPGHLLVQRDQQRPTLPERIVVGGRKSEPRRSALQPNRQAPTLMQDPERHERAVSKPACHTLGIARASAARDRRAITIHNTDRNHFQRNIQTRMVFHRSFPHGCGPCGQHTGPRAPPESGRRNQTMSCGGGHVPWAYRSAQSNAIDVGISAQDTLIVDARLAVALREVGLTRS</sequence>
<organism evidence="2 3">
    <name type="scientific">Alloyangia pacifica</name>
    <dbReference type="NCBI Taxonomy" id="311180"/>
    <lineage>
        <taxon>Bacteria</taxon>
        <taxon>Pseudomonadati</taxon>
        <taxon>Pseudomonadota</taxon>
        <taxon>Alphaproteobacteria</taxon>
        <taxon>Rhodobacterales</taxon>
        <taxon>Roseobacteraceae</taxon>
        <taxon>Alloyangia</taxon>
    </lineage>
</organism>
<dbReference type="Proteomes" id="UP000199392">
    <property type="component" value="Unassembled WGS sequence"/>
</dbReference>
<protein>
    <submittedName>
        <fullName evidence="2">Uncharacterized protein</fullName>
    </submittedName>
</protein>
<feature type="region of interest" description="Disordered" evidence="1">
    <location>
        <begin position="123"/>
        <end position="154"/>
    </location>
</feature>
<dbReference type="EMBL" id="FOZW01000033">
    <property type="protein sequence ID" value="SFT27526.1"/>
    <property type="molecule type" value="Genomic_DNA"/>
</dbReference>
<proteinExistence type="predicted"/>
<feature type="region of interest" description="Disordered" evidence="1">
    <location>
        <begin position="51"/>
        <end position="81"/>
    </location>
</feature>
<keyword evidence="3" id="KW-1185">Reference proteome</keyword>
<feature type="compositionally biased region" description="Basic and acidic residues" evidence="1">
    <location>
        <begin position="59"/>
        <end position="81"/>
    </location>
</feature>
<name>A0A1I6WNN8_9RHOB</name>
<evidence type="ECO:0000256" key="1">
    <source>
        <dbReference type="SAM" id="MobiDB-lite"/>
    </source>
</evidence>
<gene>
    <name evidence="2" type="ORF">SAMN04488050_1334</name>
</gene>
<dbReference type="AlphaFoldDB" id="A0A1I6WNN8"/>
<evidence type="ECO:0000313" key="3">
    <source>
        <dbReference type="Proteomes" id="UP000199392"/>
    </source>
</evidence>
<reference evidence="3" key="1">
    <citation type="submission" date="2016-10" db="EMBL/GenBank/DDBJ databases">
        <authorList>
            <person name="Varghese N."/>
            <person name="Submissions S."/>
        </authorList>
    </citation>
    <scope>NUCLEOTIDE SEQUENCE [LARGE SCALE GENOMIC DNA]</scope>
    <source>
        <strain evidence="3">DSM 26894</strain>
    </source>
</reference>
<evidence type="ECO:0000313" key="2">
    <source>
        <dbReference type="EMBL" id="SFT27526.1"/>
    </source>
</evidence>
<accession>A0A1I6WNN8</accession>